<dbReference type="PROSITE" id="PS50943">
    <property type="entry name" value="HTH_CROC1"/>
    <property type="match status" value="1"/>
</dbReference>
<accession>A0A0J9BMA2</accession>
<evidence type="ECO:0000313" key="3">
    <source>
        <dbReference type="Proteomes" id="UP000037392"/>
    </source>
</evidence>
<dbReference type="Proteomes" id="UP000037392">
    <property type="component" value="Unassembled WGS sequence"/>
</dbReference>
<dbReference type="SUPFAM" id="SSF47413">
    <property type="entry name" value="lambda repressor-like DNA-binding domains"/>
    <property type="match status" value="1"/>
</dbReference>
<dbReference type="GeneID" id="93164783"/>
<evidence type="ECO:0000259" key="1">
    <source>
        <dbReference type="PROSITE" id="PS50943"/>
    </source>
</evidence>
<dbReference type="CDD" id="cd00093">
    <property type="entry name" value="HTH_XRE"/>
    <property type="match status" value="1"/>
</dbReference>
<sequence length="82" mass="9613">MKISYNSEPRKNLIGEQICRLRKERHLSQRSLAAKLQVLGYSFSELTILRIEKGQRLVTDIELKILCNYFNVKPNQMLGFDD</sequence>
<proteinExistence type="predicted"/>
<organism evidence="2 3">
    <name type="scientific">[Clostridium] citroniae WAL-19142</name>
    <dbReference type="NCBI Taxonomy" id="742734"/>
    <lineage>
        <taxon>Bacteria</taxon>
        <taxon>Bacillati</taxon>
        <taxon>Bacillota</taxon>
        <taxon>Clostridia</taxon>
        <taxon>Lachnospirales</taxon>
        <taxon>Lachnospiraceae</taxon>
        <taxon>Enterocloster</taxon>
    </lineage>
</organism>
<reference evidence="2 3" key="1">
    <citation type="submission" date="2011-04" db="EMBL/GenBank/DDBJ databases">
        <title>The Genome Sequence of Clostridium citroniae WAL-19142.</title>
        <authorList>
            <consortium name="The Broad Institute Genome Sequencing Platform"/>
            <person name="Earl A."/>
            <person name="Ward D."/>
            <person name="Feldgarden M."/>
            <person name="Gevers D."/>
            <person name="Warren Y.A."/>
            <person name="Tyrrell K.L."/>
            <person name="Citron D.M."/>
            <person name="Goldstein E.J."/>
            <person name="Daigneault M."/>
            <person name="Allen-Vercoe E."/>
            <person name="Young S.K."/>
            <person name="Zeng Q."/>
            <person name="Gargeya S."/>
            <person name="Fitzgerald M."/>
            <person name="Haas B."/>
            <person name="Abouelleil A."/>
            <person name="Alvarado L."/>
            <person name="Arachchi H.M."/>
            <person name="Berlin A."/>
            <person name="Brown A."/>
            <person name="Chapman S.B."/>
            <person name="Chen Z."/>
            <person name="Dunbar C."/>
            <person name="Freedman E."/>
            <person name="Gearin G."/>
            <person name="Gellesch M."/>
            <person name="Goldberg J."/>
            <person name="Griggs A."/>
            <person name="Gujja S."/>
            <person name="Heilman E.R."/>
            <person name="Heiman D."/>
            <person name="Howarth C."/>
            <person name="Larson L."/>
            <person name="Lui A."/>
            <person name="MacDonald P.J."/>
            <person name="Mehta T."/>
            <person name="Montmayeur A."/>
            <person name="Murphy C."/>
            <person name="Neiman D."/>
            <person name="Pearson M."/>
            <person name="Priest M."/>
            <person name="Roberts A."/>
            <person name="Saif S."/>
            <person name="Shea T."/>
            <person name="Shenoy N."/>
            <person name="Sisk P."/>
            <person name="Stolte C."/>
            <person name="Sykes S."/>
            <person name="White J."/>
            <person name="Yandava C."/>
            <person name="Wortman J."/>
            <person name="Nusbaum C."/>
            <person name="Birren B."/>
        </authorList>
    </citation>
    <scope>NUCLEOTIDE SEQUENCE [LARGE SCALE GENOMIC DNA]</scope>
    <source>
        <strain evidence="2 3">WAL-19142</strain>
    </source>
</reference>
<dbReference type="PATRIC" id="fig|742734.4.peg.5294"/>
<protein>
    <recommendedName>
        <fullName evidence="1">HTH cro/C1-type domain-containing protein</fullName>
    </recommendedName>
</protein>
<dbReference type="Gene3D" id="1.10.260.40">
    <property type="entry name" value="lambda repressor-like DNA-binding domains"/>
    <property type="match status" value="1"/>
</dbReference>
<evidence type="ECO:0000313" key="2">
    <source>
        <dbReference type="EMBL" id="KMW14008.1"/>
    </source>
</evidence>
<comment type="caution">
    <text evidence="2">The sequence shown here is derived from an EMBL/GenBank/DDBJ whole genome shotgun (WGS) entry which is preliminary data.</text>
</comment>
<feature type="domain" description="HTH cro/C1-type" evidence="1">
    <location>
        <begin position="20"/>
        <end position="77"/>
    </location>
</feature>
<name>A0A0J9BMA2_9FIRM</name>
<dbReference type="InterPro" id="IPR001387">
    <property type="entry name" value="Cro/C1-type_HTH"/>
</dbReference>
<dbReference type="Pfam" id="PF01381">
    <property type="entry name" value="HTH_3"/>
    <property type="match status" value="1"/>
</dbReference>
<dbReference type="RefSeq" id="WP_007868982.1">
    <property type="nucleotide sequence ID" value="NZ_KQ235884.1"/>
</dbReference>
<dbReference type="EMBL" id="ADLK01000042">
    <property type="protein sequence ID" value="KMW14008.1"/>
    <property type="molecule type" value="Genomic_DNA"/>
</dbReference>
<dbReference type="GO" id="GO:0003677">
    <property type="term" value="F:DNA binding"/>
    <property type="evidence" value="ECO:0007669"/>
    <property type="project" value="InterPro"/>
</dbReference>
<dbReference type="InterPro" id="IPR010982">
    <property type="entry name" value="Lambda_DNA-bd_dom_sf"/>
</dbReference>
<dbReference type="OrthoDB" id="2645343at2"/>
<dbReference type="AlphaFoldDB" id="A0A0J9BMA2"/>
<gene>
    <name evidence="2" type="ORF">HMPREF9470_04947</name>
</gene>